<dbReference type="KEGG" id="bbes:BESB_023900"/>
<evidence type="ECO:0000256" key="12">
    <source>
        <dbReference type="SAM" id="Phobius"/>
    </source>
</evidence>
<feature type="transmembrane region" description="Helical" evidence="12">
    <location>
        <begin position="190"/>
        <end position="208"/>
    </location>
</feature>
<dbReference type="PROSITE" id="PS01005">
    <property type="entry name" value="FORMATE_NITRITE_TP_1"/>
    <property type="match status" value="1"/>
</dbReference>
<keyword evidence="14" id="KW-1185">Reference proteome</keyword>
<comment type="subcellular location">
    <subcellularLocation>
        <location evidence="1">Cell membrane</location>
        <topology evidence="1">Multi-pass membrane protein</topology>
    </subcellularLocation>
</comment>
<dbReference type="GeneID" id="40307450"/>
<evidence type="ECO:0000256" key="1">
    <source>
        <dbReference type="ARBA" id="ARBA00004651"/>
    </source>
</evidence>
<feature type="compositionally biased region" description="Low complexity" evidence="11">
    <location>
        <begin position="409"/>
        <end position="420"/>
    </location>
</feature>
<sequence>MVVTASPDTYLHIIDYGLKKVRLRFDRLLLQAFMAGVFIGMAGNACISLAGGFSTDAENPRAITPGMQKFIYASIFPVAFIAIIMTGAELFTGNTMTMLICWFERRITIWQLIQNWTGSFLGNWAGTAFSAYFLTYLCCPFDHDPYFSYLNHTAEVKVSYGWGSCFLRGIGCNTWVCLAVWFVVACDDAAGKILALWFPIVCFVLSSYEHIIANLYTLQLSAMLGVSTPLGTMIAYNLLPTFLGNLVGGCGLIGAVYFYNFYPIVGHRDDVVVDGENACGGSEKDDCVSFVGVPRGTSVNSLTASAIPSVFSVHGHRESFAGDSSTLGIGDINRQRSMLSARKPILTGGGLAEGKKDVQVPVRQFEETENQSTMEDVWGLEDPRNTVSADTTEAGNGSGASVPKPTGPPAATGTHPAMST</sequence>
<keyword evidence="4 12" id="KW-1133">Transmembrane helix</keyword>
<keyword evidence="5 12" id="KW-0472">Membrane</keyword>
<dbReference type="EMBL" id="NWUJ01000013">
    <property type="protein sequence ID" value="PFH31898.1"/>
    <property type="molecule type" value="Genomic_DNA"/>
</dbReference>
<protein>
    <submittedName>
        <fullName evidence="13">Formate/nitrite transporter protein</fullName>
    </submittedName>
</protein>
<dbReference type="RefSeq" id="XP_029215907.1">
    <property type="nucleotide sequence ID" value="XM_029361092.1"/>
</dbReference>
<evidence type="ECO:0000313" key="13">
    <source>
        <dbReference type="EMBL" id="PFH31898.1"/>
    </source>
</evidence>
<feature type="transmembrane region" description="Helical" evidence="12">
    <location>
        <begin position="242"/>
        <end position="262"/>
    </location>
</feature>
<dbReference type="GO" id="GO:0015707">
    <property type="term" value="P:nitrite transport"/>
    <property type="evidence" value="ECO:0007669"/>
    <property type="project" value="TreeGrafter"/>
</dbReference>
<dbReference type="AlphaFoldDB" id="A0A2A9LZV7"/>
<comment type="similarity">
    <text evidence="10">Belongs to the FNT transporter (TC 1.A.16) family.</text>
</comment>
<evidence type="ECO:0000256" key="9">
    <source>
        <dbReference type="ARBA" id="ARBA00049088"/>
    </source>
</evidence>
<feature type="transmembrane region" description="Helical" evidence="12">
    <location>
        <begin position="70"/>
        <end position="91"/>
    </location>
</feature>
<comment type="subunit">
    <text evidence="2">Homopentamer.</text>
</comment>
<evidence type="ECO:0000256" key="2">
    <source>
        <dbReference type="ARBA" id="ARBA00011255"/>
    </source>
</evidence>
<reference evidence="13 14" key="1">
    <citation type="submission" date="2017-09" db="EMBL/GenBank/DDBJ databases">
        <title>Genome sequencing of Besnoitia besnoiti strain Bb-Ger1.</title>
        <authorList>
            <person name="Schares G."/>
            <person name="Venepally P."/>
            <person name="Lorenzi H.A."/>
        </authorList>
    </citation>
    <scope>NUCLEOTIDE SEQUENCE [LARGE SCALE GENOMIC DNA]</scope>
    <source>
        <strain evidence="13 14">Bb-Ger1</strain>
    </source>
</reference>
<dbReference type="PANTHER" id="PTHR30520:SF6">
    <property type="entry name" value="FORMATE_NITRATE FAMILY TRANSPORTER (EUROFUNG)"/>
    <property type="match status" value="1"/>
</dbReference>
<accession>A0A2A9LZV7</accession>
<gene>
    <name evidence="13" type="ORF">BESB_023900</name>
</gene>
<dbReference type="OrthoDB" id="329541at2759"/>
<comment type="catalytic activity">
    <reaction evidence="9">
        <text>acetate(out) + H(+)(out) = acetate(in) + H(+)(in)</text>
        <dbReference type="Rhea" id="RHEA:71803"/>
        <dbReference type="ChEBI" id="CHEBI:15378"/>
        <dbReference type="ChEBI" id="CHEBI:30089"/>
    </reaction>
</comment>
<evidence type="ECO:0000256" key="11">
    <source>
        <dbReference type="SAM" id="MobiDB-lite"/>
    </source>
</evidence>
<dbReference type="PANTHER" id="PTHR30520">
    <property type="entry name" value="FORMATE TRANSPORTER-RELATED"/>
    <property type="match status" value="1"/>
</dbReference>
<evidence type="ECO:0000256" key="5">
    <source>
        <dbReference type="ARBA" id="ARBA00023136"/>
    </source>
</evidence>
<comment type="caution">
    <text evidence="13">The sequence shown here is derived from an EMBL/GenBank/DDBJ whole genome shotgun (WGS) entry which is preliminary data.</text>
</comment>
<proteinExistence type="inferred from homology"/>
<dbReference type="STRING" id="94643.A0A2A9LZV7"/>
<feature type="transmembrane region" description="Helical" evidence="12">
    <location>
        <begin position="28"/>
        <end position="50"/>
    </location>
</feature>
<evidence type="ECO:0000256" key="3">
    <source>
        <dbReference type="ARBA" id="ARBA00022692"/>
    </source>
</evidence>
<feature type="compositionally biased region" description="Polar residues" evidence="11">
    <location>
        <begin position="385"/>
        <end position="395"/>
    </location>
</feature>
<name>A0A2A9LZV7_BESBE</name>
<dbReference type="Pfam" id="PF01226">
    <property type="entry name" value="Form_Nir_trans"/>
    <property type="match status" value="1"/>
</dbReference>
<dbReference type="GO" id="GO:0015513">
    <property type="term" value="F:high-affinity secondary active nitrite transmembrane transporter activity"/>
    <property type="evidence" value="ECO:0007669"/>
    <property type="project" value="TreeGrafter"/>
</dbReference>
<evidence type="ECO:0000313" key="14">
    <source>
        <dbReference type="Proteomes" id="UP000224006"/>
    </source>
</evidence>
<keyword evidence="3 12" id="KW-0812">Transmembrane</keyword>
<dbReference type="InterPro" id="IPR023271">
    <property type="entry name" value="Aquaporin-like"/>
</dbReference>
<evidence type="ECO:0000256" key="8">
    <source>
        <dbReference type="ARBA" id="ARBA00049016"/>
    </source>
</evidence>
<dbReference type="InterPro" id="IPR000292">
    <property type="entry name" value="For/NO2_transpt"/>
</dbReference>
<dbReference type="VEuPathDB" id="ToxoDB:BESB_023900"/>
<dbReference type="InterPro" id="IPR024002">
    <property type="entry name" value="For/NO2_transpt_CS"/>
</dbReference>
<evidence type="ECO:0000256" key="6">
    <source>
        <dbReference type="ARBA" id="ARBA00034245"/>
    </source>
</evidence>
<evidence type="ECO:0000256" key="10">
    <source>
        <dbReference type="ARBA" id="ARBA00049660"/>
    </source>
</evidence>
<feature type="region of interest" description="Disordered" evidence="11">
    <location>
        <begin position="365"/>
        <end position="420"/>
    </location>
</feature>
<dbReference type="Proteomes" id="UP000224006">
    <property type="component" value="Chromosome XII"/>
</dbReference>
<comment type="catalytic activity">
    <reaction evidence="7">
        <text>pyruvate(out) + H(+)(out) = pyruvate(in) + H(+)(in)</text>
        <dbReference type="Rhea" id="RHEA:64720"/>
        <dbReference type="ChEBI" id="CHEBI:15361"/>
        <dbReference type="ChEBI" id="CHEBI:15378"/>
    </reaction>
</comment>
<dbReference type="Gene3D" id="1.20.1080.10">
    <property type="entry name" value="Glycerol uptake facilitator protein"/>
    <property type="match status" value="1"/>
</dbReference>
<comment type="catalytic activity">
    <reaction evidence="8">
        <text>formate(in) + H(+)(in) = formate(out) + H(+)(out)</text>
        <dbReference type="Rhea" id="RHEA:80887"/>
        <dbReference type="ChEBI" id="CHEBI:15378"/>
        <dbReference type="ChEBI" id="CHEBI:15740"/>
    </reaction>
</comment>
<feature type="transmembrane region" description="Helical" evidence="12">
    <location>
        <begin position="165"/>
        <end position="184"/>
    </location>
</feature>
<evidence type="ECO:0000256" key="7">
    <source>
        <dbReference type="ARBA" id="ARBA00047693"/>
    </source>
</evidence>
<comment type="catalytic activity">
    <reaction evidence="6">
        <text>(S)-lactate(in) + H(+)(in) = (S)-lactate(out) + H(+)(out)</text>
        <dbReference type="Rhea" id="RHEA:29415"/>
        <dbReference type="ChEBI" id="CHEBI:15378"/>
        <dbReference type="ChEBI" id="CHEBI:16651"/>
    </reaction>
</comment>
<evidence type="ECO:0000256" key="4">
    <source>
        <dbReference type="ARBA" id="ARBA00022989"/>
    </source>
</evidence>
<organism evidence="13 14">
    <name type="scientific">Besnoitia besnoiti</name>
    <name type="common">Apicomplexan protozoan</name>
    <dbReference type="NCBI Taxonomy" id="94643"/>
    <lineage>
        <taxon>Eukaryota</taxon>
        <taxon>Sar</taxon>
        <taxon>Alveolata</taxon>
        <taxon>Apicomplexa</taxon>
        <taxon>Conoidasida</taxon>
        <taxon>Coccidia</taxon>
        <taxon>Eucoccidiorida</taxon>
        <taxon>Eimeriorina</taxon>
        <taxon>Sarcocystidae</taxon>
        <taxon>Besnoitia</taxon>
    </lineage>
</organism>
<dbReference type="GO" id="GO:0005886">
    <property type="term" value="C:plasma membrane"/>
    <property type="evidence" value="ECO:0007669"/>
    <property type="project" value="UniProtKB-SubCell"/>
</dbReference>